<sequence length="206" mass="22575">MQLPRGTFHRLYKSVTLRSLKDELASTQFTGYCSIALGKESAILVFDRGQVLLAECGAEKGQQALDDLRRNEEREAAAELNHLTPEQINLAQEFNRPCSTESPKAGDSGRASRVRSERQRQASSPKPGQGAKPPAPPAAAPHVRPGKATGGSIGAPPAQENQEDLNSVMQTIEEMDLEKLNSTFRANCKDMLRRINLEHLIQDGDM</sequence>
<protein>
    <submittedName>
        <fullName evidence="2">Uncharacterized protein</fullName>
    </submittedName>
</protein>
<comment type="caution">
    <text evidence="2">The sequence shown here is derived from an EMBL/GenBank/DDBJ whole genome shotgun (WGS) entry which is preliminary data.</text>
</comment>
<dbReference type="AlphaFoldDB" id="A0A498H0Q6"/>
<evidence type="ECO:0000313" key="3">
    <source>
        <dbReference type="Proteomes" id="UP000290932"/>
    </source>
</evidence>
<reference evidence="2 3" key="1">
    <citation type="journal article" date="2015" name="Int. J. Syst. Evol. Microbiol.">
        <title>Methanoculleus taiwanensis sp. nov., a methanogen isolated from deep marine sediment at the deformation front area near Taiwan.</title>
        <authorList>
            <person name="Weng C.Y."/>
            <person name="Chen S.C."/>
            <person name="Lai M.C."/>
            <person name="Wu S.Y."/>
            <person name="Lin S."/>
            <person name="Yang T.F."/>
            <person name="Chen P.C."/>
        </authorList>
    </citation>
    <scope>NUCLEOTIDE SEQUENCE [LARGE SCALE GENOMIC DNA]</scope>
    <source>
        <strain evidence="2 3">CYW4</strain>
    </source>
</reference>
<name>A0A498H0Q6_9EURY</name>
<feature type="region of interest" description="Disordered" evidence="1">
    <location>
        <begin position="97"/>
        <end position="163"/>
    </location>
</feature>
<evidence type="ECO:0000256" key="1">
    <source>
        <dbReference type="SAM" id="MobiDB-lite"/>
    </source>
</evidence>
<gene>
    <name evidence="2" type="ORF">ABH15_11970</name>
</gene>
<dbReference type="OrthoDB" id="107259at2157"/>
<evidence type="ECO:0000313" key="2">
    <source>
        <dbReference type="EMBL" id="RXE55446.1"/>
    </source>
</evidence>
<dbReference type="EMBL" id="LHQS01000003">
    <property type="protein sequence ID" value="RXE55446.1"/>
    <property type="molecule type" value="Genomic_DNA"/>
</dbReference>
<proteinExistence type="predicted"/>
<keyword evidence="3" id="KW-1185">Reference proteome</keyword>
<dbReference type="Proteomes" id="UP000290932">
    <property type="component" value="Unassembled WGS sequence"/>
</dbReference>
<accession>A0A498H0Q6</accession>
<organism evidence="2 3">
    <name type="scientific">Methanoculleus taiwanensis</name>
    <dbReference type="NCBI Taxonomy" id="1550565"/>
    <lineage>
        <taxon>Archaea</taxon>
        <taxon>Methanobacteriati</taxon>
        <taxon>Methanobacteriota</taxon>
        <taxon>Stenosarchaea group</taxon>
        <taxon>Methanomicrobia</taxon>
        <taxon>Methanomicrobiales</taxon>
        <taxon>Methanomicrobiaceae</taxon>
        <taxon>Methanoculleus</taxon>
    </lineage>
</organism>
<dbReference type="RefSeq" id="WP_128694631.1">
    <property type="nucleotide sequence ID" value="NZ_LHQS01000003.1"/>
</dbReference>